<keyword evidence="6" id="KW-0998">Cell outer membrane</keyword>
<accession>A0A919F5Y3</accession>
<organism evidence="11 12">
    <name type="scientific">Xanthomonas boreopolis</name>
    <dbReference type="NCBI Taxonomy" id="86183"/>
    <lineage>
        <taxon>Bacteria</taxon>
        <taxon>Pseudomonadati</taxon>
        <taxon>Pseudomonadota</taxon>
        <taxon>Gammaproteobacteria</taxon>
        <taxon>Lysobacterales</taxon>
        <taxon>Lysobacteraceae</taxon>
        <taxon>Xanthomonas</taxon>
    </lineage>
</organism>
<dbReference type="Proteomes" id="UP000623958">
    <property type="component" value="Unassembled WGS sequence"/>
</dbReference>
<keyword evidence="12" id="KW-1185">Reference proteome</keyword>
<reference evidence="11" key="2">
    <citation type="submission" date="2020-09" db="EMBL/GenBank/DDBJ databases">
        <authorList>
            <person name="Sun Q."/>
            <person name="Ohkuma M."/>
        </authorList>
    </citation>
    <scope>NUCLEOTIDE SEQUENCE</scope>
    <source>
        <strain evidence="11">JCM 13306</strain>
    </source>
</reference>
<proteinExistence type="inferred from homology"/>
<dbReference type="InterPro" id="IPR057556">
    <property type="entry name" value="TPR_Slam"/>
</dbReference>
<evidence type="ECO:0000259" key="9">
    <source>
        <dbReference type="Pfam" id="PF04575"/>
    </source>
</evidence>
<dbReference type="GO" id="GO:0009279">
    <property type="term" value="C:cell outer membrane"/>
    <property type="evidence" value="ECO:0007669"/>
    <property type="project" value="UniProtKB-SubCell"/>
</dbReference>
<evidence type="ECO:0000256" key="8">
    <source>
        <dbReference type="SAM" id="SignalP"/>
    </source>
</evidence>
<gene>
    <name evidence="11" type="ORF">GCM10009090_08970</name>
</gene>
<evidence type="ECO:0000256" key="2">
    <source>
        <dbReference type="ARBA" id="ARBA00022452"/>
    </source>
</evidence>
<dbReference type="Gene3D" id="1.25.40.10">
    <property type="entry name" value="Tetratricopeptide repeat domain"/>
    <property type="match status" value="1"/>
</dbReference>
<dbReference type="SUPFAM" id="SSF48452">
    <property type="entry name" value="TPR-like"/>
    <property type="match status" value="1"/>
</dbReference>
<evidence type="ECO:0000256" key="3">
    <source>
        <dbReference type="ARBA" id="ARBA00022692"/>
    </source>
</evidence>
<feature type="domain" description="Surface lipoprotein assembly modifier N-terminal TPR repeats region" evidence="10">
    <location>
        <begin position="79"/>
        <end position="172"/>
    </location>
</feature>
<evidence type="ECO:0000259" key="10">
    <source>
        <dbReference type="Pfam" id="PF24575"/>
    </source>
</evidence>
<keyword evidence="5" id="KW-0472">Membrane</keyword>
<evidence type="ECO:0000313" key="12">
    <source>
        <dbReference type="Proteomes" id="UP000623958"/>
    </source>
</evidence>
<evidence type="ECO:0000256" key="6">
    <source>
        <dbReference type="ARBA" id="ARBA00023237"/>
    </source>
</evidence>
<evidence type="ECO:0000313" key="11">
    <source>
        <dbReference type="EMBL" id="GHH49486.1"/>
    </source>
</evidence>
<keyword evidence="3" id="KW-0812">Transmembrane</keyword>
<dbReference type="InterPro" id="IPR011990">
    <property type="entry name" value="TPR-like_helical_dom_sf"/>
</dbReference>
<dbReference type="Pfam" id="PF04575">
    <property type="entry name" value="SlipAM"/>
    <property type="match status" value="1"/>
</dbReference>
<comment type="subcellular location">
    <subcellularLocation>
        <location evidence="1">Cell outer membrane</location>
        <topology evidence="1">Multi-pass membrane protein</topology>
    </subcellularLocation>
</comment>
<dbReference type="EMBL" id="BNBA01000005">
    <property type="protein sequence ID" value="GHH49486.1"/>
    <property type="molecule type" value="Genomic_DNA"/>
</dbReference>
<evidence type="ECO:0000256" key="7">
    <source>
        <dbReference type="ARBA" id="ARBA00023609"/>
    </source>
</evidence>
<feature type="signal peptide" evidence="8">
    <location>
        <begin position="1"/>
        <end position="30"/>
    </location>
</feature>
<dbReference type="RefSeq" id="WP_434028669.1">
    <property type="nucleotide sequence ID" value="NZ_BNBA01000005.1"/>
</dbReference>
<evidence type="ECO:0000256" key="1">
    <source>
        <dbReference type="ARBA" id="ARBA00004571"/>
    </source>
</evidence>
<evidence type="ECO:0000256" key="4">
    <source>
        <dbReference type="ARBA" id="ARBA00022729"/>
    </source>
</evidence>
<dbReference type="AlphaFoldDB" id="A0A919F5Y3"/>
<evidence type="ECO:0000256" key="5">
    <source>
        <dbReference type="ARBA" id="ARBA00023136"/>
    </source>
</evidence>
<name>A0A919F5Y3_9XANT</name>
<feature type="chain" id="PRO_5037574797" evidence="8">
    <location>
        <begin position="31"/>
        <end position="497"/>
    </location>
</feature>
<keyword evidence="2" id="KW-1134">Transmembrane beta strand</keyword>
<sequence>MHSILPARHPRATLFALASCLLWACTHAGAQEQDDLRRILEQRGQYRAIERERELLKDELEAARPSIVVDGKTYPVGHNASDIGRALYLSLQRKQWNAARRFLDEYLALTDRDPLLVHYAQGTLARNRGDLGQAQREYRALLALKPDFLPGRLELARVLFEDQQDREAERSFAAIAASLDDDPRTAGVRRTVAAFQEALANRRRWNGSFALGPAWSDNLNRSSAGSTCLIYLGGDCFFSRRTPAPIVAAGYDYDANLDKRMALRGHHGFYLRALAFGQGYRDNSAYDELTAIAQAGYSYRSGRHSVMLAPSFEYYAWGREALYGAWGAHAEWNWMLSPRSLLKLEGDWKAMRYRRAGYAANYDGATRSLYATWFRSLGTRWTVFGGLDVVDSDAAQAAYGYVQRGARLGGSLQWPEGFSGTLFASFRQRDYGAYSALLGARRQDDEQGYTFVLKATRLGFAGFTPLLTLRRNRIRSNVDWLYSYDKNAVSLKLERLL</sequence>
<comment type="similarity">
    <text evidence="7">Belongs to the Slam family.</text>
</comment>
<dbReference type="Pfam" id="PF24575">
    <property type="entry name" value="TPR_Slam"/>
    <property type="match status" value="1"/>
</dbReference>
<keyword evidence="4 8" id="KW-0732">Signal</keyword>
<comment type="caution">
    <text evidence="11">The sequence shown here is derived from an EMBL/GenBank/DDBJ whole genome shotgun (WGS) entry which is preliminary data.</text>
</comment>
<feature type="domain" description="Surface lipoprotein assembly modifier C-terminal" evidence="9">
    <location>
        <begin position="205"/>
        <end position="495"/>
    </location>
</feature>
<protein>
    <submittedName>
        <fullName evidence="11">Peptide signal protein</fullName>
    </submittedName>
</protein>
<reference evidence="11" key="1">
    <citation type="journal article" date="2014" name="Int. J. Syst. Evol. Microbiol.">
        <title>Complete genome sequence of Corynebacterium casei LMG S-19264T (=DSM 44701T), isolated from a smear-ripened cheese.</title>
        <authorList>
            <consortium name="US DOE Joint Genome Institute (JGI-PGF)"/>
            <person name="Walter F."/>
            <person name="Albersmeier A."/>
            <person name="Kalinowski J."/>
            <person name="Ruckert C."/>
        </authorList>
    </citation>
    <scope>NUCLEOTIDE SEQUENCE</scope>
    <source>
        <strain evidence="11">JCM 13306</strain>
    </source>
</reference>
<dbReference type="InterPro" id="IPR007655">
    <property type="entry name" value="Slam_C"/>
</dbReference>